<dbReference type="Proteomes" id="UP001500363">
    <property type="component" value="Unassembled WGS sequence"/>
</dbReference>
<feature type="transmembrane region" description="Helical" evidence="16">
    <location>
        <begin position="21"/>
        <end position="48"/>
    </location>
</feature>
<keyword evidence="10 18" id="KW-0418">Kinase</keyword>
<dbReference type="InterPro" id="IPR011712">
    <property type="entry name" value="Sig_transdc_His_kin_sub3_dim/P"/>
</dbReference>
<dbReference type="EMBL" id="BAAANC010000001">
    <property type="protein sequence ID" value="GAA1517634.1"/>
    <property type="molecule type" value="Genomic_DNA"/>
</dbReference>
<comment type="caution">
    <text evidence="18">The sequence shown here is derived from an EMBL/GenBank/DDBJ whole genome shotgun (WGS) entry which is preliminary data.</text>
</comment>
<sequence>MIRKPVCRAYHRQDMTTSHAPAAVLGQAGGLLKALHTTFVVLVLASAVRYLTGHGFGDQAPWMIAGALALLATYAAGPVLPGRVWLALLVVVWFGLVLLAPSFAWCAVPLSFVALRVLAFWPACAVVAGMVAVVVVQWTRMADRLDPTIVLGPVCIAVLAVGAYRALERDAVARQALLDDLHAAQGDLADAQHQAGALAERARLSREIHDSVAQGLSSINLLLQAAEREWDSRPSSAREHAGQAAATARDGLDEVRRVVRDLAPAELAASGRPALPDVLRQTCERLAAVSGVDVRVQVHGTPVSLGSEVETALLRTTRGALANVLEHSAATTAVVTLTYQPDSVVLDVRDDGQGLTDRAPADPDRGRGLAGIRERLSHLGGTLVLESEPGEGTALAASIPLKADAGGVS</sequence>
<proteinExistence type="predicted"/>
<evidence type="ECO:0000313" key="18">
    <source>
        <dbReference type="EMBL" id="GAA1517634.1"/>
    </source>
</evidence>
<dbReference type="InterPro" id="IPR004358">
    <property type="entry name" value="Sig_transdc_His_kin-like_C"/>
</dbReference>
<keyword evidence="9" id="KW-0479">Metal-binding</keyword>
<dbReference type="InterPro" id="IPR003594">
    <property type="entry name" value="HATPase_dom"/>
</dbReference>
<evidence type="ECO:0000256" key="13">
    <source>
        <dbReference type="ARBA" id="ARBA00023014"/>
    </source>
</evidence>
<evidence type="ECO:0000256" key="8">
    <source>
        <dbReference type="ARBA" id="ARBA00022679"/>
    </source>
</evidence>
<comment type="subcellular location">
    <subcellularLocation>
        <location evidence="3">Cytoplasm</location>
    </subcellularLocation>
</comment>
<keyword evidence="16" id="KW-1133">Transmembrane helix</keyword>
<keyword evidence="16" id="KW-0472">Membrane</keyword>
<keyword evidence="12" id="KW-0902">Two-component regulatory system</keyword>
<dbReference type="InterPro" id="IPR017205">
    <property type="entry name" value="Sig_transdc_His_kinase_ChrS"/>
</dbReference>
<dbReference type="PROSITE" id="PS50109">
    <property type="entry name" value="HIS_KIN"/>
    <property type="match status" value="1"/>
</dbReference>
<keyword evidence="19" id="KW-1185">Reference proteome</keyword>
<evidence type="ECO:0000256" key="14">
    <source>
        <dbReference type="ARBA" id="ARBA00024827"/>
    </source>
</evidence>
<comment type="cofactor">
    <cofactor evidence="2">
        <name>[4Fe-4S] cluster</name>
        <dbReference type="ChEBI" id="CHEBI:49883"/>
    </cofactor>
</comment>
<dbReference type="CDD" id="cd16917">
    <property type="entry name" value="HATPase_UhpB-NarQ-NarX-like"/>
    <property type="match status" value="1"/>
</dbReference>
<evidence type="ECO:0000256" key="6">
    <source>
        <dbReference type="ARBA" id="ARBA00022485"/>
    </source>
</evidence>
<gene>
    <name evidence="18" type="ORF">GCM10009741_16300</name>
</gene>
<keyword evidence="13" id="KW-0411">Iron-sulfur</keyword>
<dbReference type="Gene3D" id="3.30.565.10">
    <property type="entry name" value="Histidine kinase-like ATPase, C-terminal domain"/>
    <property type="match status" value="1"/>
</dbReference>
<dbReference type="InterPro" id="IPR036890">
    <property type="entry name" value="HATPase_C_sf"/>
</dbReference>
<dbReference type="GO" id="GO:0016301">
    <property type="term" value="F:kinase activity"/>
    <property type="evidence" value="ECO:0007669"/>
    <property type="project" value="UniProtKB-KW"/>
</dbReference>
<evidence type="ECO:0000256" key="5">
    <source>
        <dbReference type="ARBA" id="ARBA00017322"/>
    </source>
</evidence>
<evidence type="ECO:0000256" key="1">
    <source>
        <dbReference type="ARBA" id="ARBA00000085"/>
    </source>
</evidence>
<dbReference type="InterPro" id="IPR005467">
    <property type="entry name" value="His_kinase_dom"/>
</dbReference>
<dbReference type="Pfam" id="PF02518">
    <property type="entry name" value="HATPase_c"/>
    <property type="match status" value="1"/>
</dbReference>
<evidence type="ECO:0000256" key="15">
    <source>
        <dbReference type="ARBA" id="ARBA00030800"/>
    </source>
</evidence>
<feature type="transmembrane region" description="Helical" evidence="16">
    <location>
        <begin position="84"/>
        <end position="105"/>
    </location>
</feature>
<evidence type="ECO:0000259" key="17">
    <source>
        <dbReference type="PROSITE" id="PS50109"/>
    </source>
</evidence>
<evidence type="ECO:0000256" key="7">
    <source>
        <dbReference type="ARBA" id="ARBA00022490"/>
    </source>
</evidence>
<dbReference type="Gene3D" id="1.20.5.1930">
    <property type="match status" value="1"/>
</dbReference>
<dbReference type="SUPFAM" id="SSF55874">
    <property type="entry name" value="ATPase domain of HSP90 chaperone/DNA topoisomerase II/histidine kinase"/>
    <property type="match status" value="1"/>
</dbReference>
<evidence type="ECO:0000256" key="4">
    <source>
        <dbReference type="ARBA" id="ARBA00012438"/>
    </source>
</evidence>
<name>A0ABN2AFY4_9ACTN</name>
<keyword evidence="6" id="KW-0004">4Fe-4S</keyword>
<comment type="catalytic activity">
    <reaction evidence="1">
        <text>ATP + protein L-histidine = ADP + protein N-phospho-L-histidine.</text>
        <dbReference type="EC" id="2.7.13.3"/>
    </reaction>
</comment>
<dbReference type="EC" id="2.7.13.3" evidence="4"/>
<dbReference type="InterPro" id="IPR050482">
    <property type="entry name" value="Sensor_HK_TwoCompSys"/>
</dbReference>
<evidence type="ECO:0000313" key="19">
    <source>
        <dbReference type="Proteomes" id="UP001500363"/>
    </source>
</evidence>
<evidence type="ECO:0000256" key="10">
    <source>
        <dbReference type="ARBA" id="ARBA00022777"/>
    </source>
</evidence>
<feature type="domain" description="Histidine kinase" evidence="17">
    <location>
        <begin position="203"/>
        <end position="403"/>
    </location>
</feature>
<evidence type="ECO:0000256" key="3">
    <source>
        <dbReference type="ARBA" id="ARBA00004496"/>
    </source>
</evidence>
<evidence type="ECO:0000256" key="12">
    <source>
        <dbReference type="ARBA" id="ARBA00023012"/>
    </source>
</evidence>
<dbReference type="PANTHER" id="PTHR24421:SF62">
    <property type="entry name" value="SENSORY TRANSDUCTION HISTIDINE KINASE"/>
    <property type="match status" value="1"/>
</dbReference>
<reference evidence="18 19" key="1">
    <citation type="journal article" date="2019" name="Int. J. Syst. Evol. Microbiol.">
        <title>The Global Catalogue of Microorganisms (GCM) 10K type strain sequencing project: providing services to taxonomists for standard genome sequencing and annotation.</title>
        <authorList>
            <consortium name="The Broad Institute Genomics Platform"/>
            <consortium name="The Broad Institute Genome Sequencing Center for Infectious Disease"/>
            <person name="Wu L."/>
            <person name="Ma J."/>
        </authorList>
    </citation>
    <scope>NUCLEOTIDE SEQUENCE [LARGE SCALE GENOMIC DNA]</scope>
    <source>
        <strain evidence="18 19">JCM 14303</strain>
    </source>
</reference>
<organism evidence="18 19">
    <name type="scientific">Kribbella lupini</name>
    <dbReference type="NCBI Taxonomy" id="291602"/>
    <lineage>
        <taxon>Bacteria</taxon>
        <taxon>Bacillati</taxon>
        <taxon>Actinomycetota</taxon>
        <taxon>Actinomycetes</taxon>
        <taxon>Propionibacteriales</taxon>
        <taxon>Kribbellaceae</taxon>
        <taxon>Kribbella</taxon>
    </lineage>
</organism>
<evidence type="ECO:0000256" key="11">
    <source>
        <dbReference type="ARBA" id="ARBA00023004"/>
    </source>
</evidence>
<evidence type="ECO:0000256" key="9">
    <source>
        <dbReference type="ARBA" id="ARBA00022723"/>
    </source>
</evidence>
<feature type="transmembrane region" description="Helical" evidence="16">
    <location>
        <begin position="148"/>
        <end position="167"/>
    </location>
</feature>
<keyword evidence="11" id="KW-0408">Iron</keyword>
<keyword evidence="8" id="KW-0808">Transferase</keyword>
<feature type="transmembrane region" description="Helical" evidence="16">
    <location>
        <begin position="60"/>
        <end position="77"/>
    </location>
</feature>
<keyword evidence="7" id="KW-0963">Cytoplasm</keyword>
<keyword evidence="16" id="KW-0812">Transmembrane</keyword>
<comment type="function">
    <text evidence="14">Member of the two-component regulatory system NreB/NreC involved in the control of dissimilatory nitrate/nitrite reduction in response to oxygen. NreB functions as a direct oxygen sensor histidine kinase which is autophosphorylated, in the absence of oxygen, probably at the conserved histidine residue, and transfers its phosphate group probably to a conserved aspartate residue of NreC. NreB/NreC activates the expression of the nitrate (narGHJI) and nitrite (nir) reductase operons, as well as the putative nitrate transporter gene narT.</text>
</comment>
<evidence type="ECO:0000256" key="2">
    <source>
        <dbReference type="ARBA" id="ARBA00001966"/>
    </source>
</evidence>
<dbReference type="PIRSF" id="PIRSF037434">
    <property type="entry name" value="STHK_ChrS"/>
    <property type="match status" value="1"/>
</dbReference>
<dbReference type="Pfam" id="PF07730">
    <property type="entry name" value="HisKA_3"/>
    <property type="match status" value="1"/>
</dbReference>
<protein>
    <recommendedName>
        <fullName evidence="5">Oxygen sensor histidine kinase NreB</fullName>
        <ecNumber evidence="4">2.7.13.3</ecNumber>
    </recommendedName>
    <alternativeName>
        <fullName evidence="15">Nitrogen regulation protein B</fullName>
    </alternativeName>
</protein>
<evidence type="ECO:0000256" key="16">
    <source>
        <dbReference type="SAM" id="Phobius"/>
    </source>
</evidence>
<dbReference type="PRINTS" id="PR00344">
    <property type="entry name" value="BCTRLSENSOR"/>
</dbReference>
<dbReference type="PANTHER" id="PTHR24421">
    <property type="entry name" value="NITRATE/NITRITE SENSOR PROTEIN NARX-RELATED"/>
    <property type="match status" value="1"/>
</dbReference>
<accession>A0ABN2AFY4</accession>
<feature type="transmembrane region" description="Helical" evidence="16">
    <location>
        <begin position="117"/>
        <end position="136"/>
    </location>
</feature>